<feature type="region of interest" description="Disordered" evidence="4">
    <location>
        <begin position="123"/>
        <end position="144"/>
    </location>
</feature>
<keyword evidence="1 3" id="KW-0238">DNA-binding</keyword>
<keyword evidence="2" id="KW-0597">Phosphoprotein</keyword>
<dbReference type="CDD" id="cd00383">
    <property type="entry name" value="trans_reg_C"/>
    <property type="match status" value="1"/>
</dbReference>
<dbReference type="Gene3D" id="1.10.10.10">
    <property type="entry name" value="Winged helix-like DNA-binding domain superfamily/Winged helix DNA-binding domain"/>
    <property type="match status" value="1"/>
</dbReference>
<dbReference type="PANTHER" id="PTHR48111">
    <property type="entry name" value="REGULATOR OF RPOS"/>
    <property type="match status" value="1"/>
</dbReference>
<evidence type="ECO:0000313" key="7">
    <source>
        <dbReference type="EMBL" id="QSQ25602.1"/>
    </source>
</evidence>
<feature type="domain" description="Response regulatory" evidence="5">
    <location>
        <begin position="6"/>
        <end position="120"/>
    </location>
</feature>
<dbReference type="EMBL" id="CP071090">
    <property type="protein sequence ID" value="QSQ25602.1"/>
    <property type="molecule type" value="Genomic_DNA"/>
</dbReference>
<dbReference type="Gene3D" id="6.10.250.690">
    <property type="match status" value="1"/>
</dbReference>
<dbReference type="SUPFAM" id="SSF52172">
    <property type="entry name" value="CheY-like"/>
    <property type="match status" value="1"/>
</dbReference>
<dbReference type="SMART" id="SM00448">
    <property type="entry name" value="REC"/>
    <property type="match status" value="1"/>
</dbReference>
<protein>
    <submittedName>
        <fullName evidence="7">Response regulator transcription factor</fullName>
    </submittedName>
</protein>
<dbReference type="InterPro" id="IPR001867">
    <property type="entry name" value="OmpR/PhoB-type_DNA-bd"/>
</dbReference>
<organism evidence="7 8">
    <name type="scientific">Pyxidicoccus parkwayensis</name>
    <dbReference type="NCBI Taxonomy" id="2813578"/>
    <lineage>
        <taxon>Bacteria</taxon>
        <taxon>Pseudomonadati</taxon>
        <taxon>Myxococcota</taxon>
        <taxon>Myxococcia</taxon>
        <taxon>Myxococcales</taxon>
        <taxon>Cystobacterineae</taxon>
        <taxon>Myxococcaceae</taxon>
        <taxon>Pyxidicoccus</taxon>
    </lineage>
</organism>
<evidence type="ECO:0000313" key="8">
    <source>
        <dbReference type="Proteomes" id="UP000662747"/>
    </source>
</evidence>
<sequence length="235" mass="26566">MAERPTVLVVDDDPHLREIVRFALEQQGGFHVVEASDGRAALTQVQRAVPALIVLDIMMPEMDGLAVCREVRRKHELPIVFLSSRDDEVDRILGLELGGDDYLTKPFSPRELVARVKAVLRRARPTSNATPEPEPPASRMQQRGALRMDAERWRAWWGEQEVVLTVTEFQLLATLLRVPGKVFTRDELMTRVYEDVVVSDRTIDSHVRRVRQKFAAAGGEVIETVHGLGYRLALP</sequence>
<dbReference type="InterPro" id="IPR001789">
    <property type="entry name" value="Sig_transdc_resp-reg_receiver"/>
</dbReference>
<dbReference type="Proteomes" id="UP000662747">
    <property type="component" value="Chromosome"/>
</dbReference>
<evidence type="ECO:0000259" key="5">
    <source>
        <dbReference type="PROSITE" id="PS50110"/>
    </source>
</evidence>
<dbReference type="InterPro" id="IPR039420">
    <property type="entry name" value="WalR-like"/>
</dbReference>
<dbReference type="PROSITE" id="PS50110">
    <property type="entry name" value="RESPONSE_REGULATORY"/>
    <property type="match status" value="1"/>
</dbReference>
<dbReference type="SMART" id="SM00862">
    <property type="entry name" value="Trans_reg_C"/>
    <property type="match status" value="1"/>
</dbReference>
<dbReference type="RefSeq" id="WP_206727157.1">
    <property type="nucleotide sequence ID" value="NZ_CP071090.1"/>
</dbReference>
<keyword evidence="8" id="KW-1185">Reference proteome</keyword>
<feature type="modified residue" description="4-aspartylphosphate" evidence="2">
    <location>
        <position position="56"/>
    </location>
</feature>
<dbReference type="PROSITE" id="PS51755">
    <property type="entry name" value="OMPR_PHOB"/>
    <property type="match status" value="1"/>
</dbReference>
<evidence type="ECO:0000256" key="4">
    <source>
        <dbReference type="SAM" id="MobiDB-lite"/>
    </source>
</evidence>
<evidence type="ECO:0000256" key="2">
    <source>
        <dbReference type="PROSITE-ProRule" id="PRU00169"/>
    </source>
</evidence>
<proteinExistence type="predicted"/>
<feature type="DNA-binding region" description="OmpR/PhoB-type" evidence="3">
    <location>
        <begin position="138"/>
        <end position="234"/>
    </location>
</feature>
<feature type="domain" description="OmpR/PhoB-type" evidence="6">
    <location>
        <begin position="138"/>
        <end position="234"/>
    </location>
</feature>
<gene>
    <name evidence="7" type="ORF">JY651_12000</name>
</gene>
<dbReference type="InterPro" id="IPR011006">
    <property type="entry name" value="CheY-like_superfamily"/>
</dbReference>
<evidence type="ECO:0000256" key="1">
    <source>
        <dbReference type="ARBA" id="ARBA00023125"/>
    </source>
</evidence>
<name>A0ABX7P5D8_9BACT</name>
<dbReference type="Pfam" id="PF00486">
    <property type="entry name" value="Trans_reg_C"/>
    <property type="match status" value="1"/>
</dbReference>
<dbReference type="InterPro" id="IPR036388">
    <property type="entry name" value="WH-like_DNA-bd_sf"/>
</dbReference>
<accession>A0ABX7P5D8</accession>
<dbReference type="Gene3D" id="3.40.50.2300">
    <property type="match status" value="1"/>
</dbReference>
<reference evidence="7 8" key="1">
    <citation type="submission" date="2021-02" db="EMBL/GenBank/DDBJ databases">
        <title>De Novo genome assembly of isolated myxobacteria.</title>
        <authorList>
            <person name="Stevens D.C."/>
        </authorList>
    </citation>
    <scope>NUCLEOTIDE SEQUENCE [LARGE SCALE GENOMIC DNA]</scope>
    <source>
        <strain evidence="8">SCPEA02</strain>
    </source>
</reference>
<evidence type="ECO:0000259" key="6">
    <source>
        <dbReference type="PROSITE" id="PS51755"/>
    </source>
</evidence>
<evidence type="ECO:0000256" key="3">
    <source>
        <dbReference type="PROSITE-ProRule" id="PRU01091"/>
    </source>
</evidence>
<dbReference type="Pfam" id="PF00072">
    <property type="entry name" value="Response_reg"/>
    <property type="match status" value="1"/>
</dbReference>
<dbReference type="PANTHER" id="PTHR48111:SF59">
    <property type="entry name" value="TRANSCRIPTIONAL REGULATORY PROTEIN BAER"/>
    <property type="match status" value="1"/>
</dbReference>